<dbReference type="InterPro" id="IPR004358">
    <property type="entry name" value="Sig_transdc_His_kin-like_C"/>
</dbReference>
<dbReference type="EC" id="2.7.13.3" evidence="3"/>
<name>A0A1M5P2S4_9ALTE</name>
<dbReference type="InterPro" id="IPR011006">
    <property type="entry name" value="CheY-like_superfamily"/>
</dbReference>
<sequence>MGKYLLSPWVLIAIGACVNLLPEPIDSQGVIFFGGGFAVTVALLCSTRLTLLAIAVVYGVLFLKGHDWTLVLFLAGQPLLMNLLYERQDTLNPLKVGLGWWSAFTVPIFAVLIILHFNGRPDTAFTAYIVTWLSGAFSCLFGHLLFLFAVRRIDIGYKLKFNVEVLFRYMFSASFFFVILSMTYVYVGQLQRQQAAQVNSYMVHRSQVMAEELSSFLERHAMAITSAAQSIQIATQYGATLDQAAPATLAGLARNHPDFLTFLVANIEGEVTHSYPTNLLFRARQLGRADVSTRAYFTEAVATGSTYVSSAIQGRGFGDDPIVAISSPIRDAEGAIVGIIEGSLNLSSFMEYDSRNLALFWAIYRDNAGTVVYASPELQINPLDKPDMDFCADYECQERVDFLDRNWFVSQSLESTYGWSITILFEQGSFVAMSTSYLRWALILLCCLTLLGIFLGGKVARIFANPIRELMLTFAGYSPEKQVPRQTFANDTMQLTEISGLGNEFHELGERLLRAFSDLNESRKRQGVLNQELEELNRTLTERVEEKTASLVKALAQAEAASVAKSQFLANMSHEIRTPMNGILGTCENLLEKPLEPHIGNRLQVIMQSASNLLLILDSILDWSKIEAGKMKVTLHPMSPKKVINACIEIHRQAATRKQIRLDVKWSDSVPDMLKGDAVKISQILNNLLSNAVKFTAIGGVTVQLDYIDGQLKITIQDTGIGIDKSEQFKVFDQFVQADATTSRQFSGTGLGLAITSKLVELMSGNIKLDSELGLGTTFTVSLPMAATDFVEPIFDETRLVLPAGLKVLIVEDNDINAEIIIDMLKDAKTKCIRAKNGKEALDVIARVAFDLVLMDCQMPIMDGFTATREIREMDDDKATIPIVALTANAFEDDRKACLAAGMNDYLAKPVRRADLFQLIIQYTSGK</sequence>
<feature type="transmembrane region" description="Helical" evidence="13">
    <location>
        <begin position="169"/>
        <end position="187"/>
    </location>
</feature>
<evidence type="ECO:0000256" key="1">
    <source>
        <dbReference type="ARBA" id="ARBA00000085"/>
    </source>
</evidence>
<evidence type="ECO:0000256" key="2">
    <source>
        <dbReference type="ARBA" id="ARBA00004651"/>
    </source>
</evidence>
<evidence type="ECO:0000256" key="13">
    <source>
        <dbReference type="SAM" id="Phobius"/>
    </source>
</evidence>
<dbReference type="CDD" id="cd16922">
    <property type="entry name" value="HATPase_EvgS-ArcB-TorS-like"/>
    <property type="match status" value="1"/>
</dbReference>
<keyword evidence="5 11" id="KW-0597">Phosphoprotein</keyword>
<dbReference type="SUPFAM" id="SSF52172">
    <property type="entry name" value="CheY-like"/>
    <property type="match status" value="1"/>
</dbReference>
<evidence type="ECO:0000259" key="15">
    <source>
        <dbReference type="PROSITE" id="PS50110"/>
    </source>
</evidence>
<feature type="transmembrane region" description="Helical" evidence="13">
    <location>
        <begin position="68"/>
        <end position="85"/>
    </location>
</feature>
<dbReference type="Pfam" id="PF00072">
    <property type="entry name" value="Response_reg"/>
    <property type="match status" value="1"/>
</dbReference>
<dbReference type="FunFam" id="3.30.565.10:FF:000010">
    <property type="entry name" value="Sensor histidine kinase RcsC"/>
    <property type="match status" value="1"/>
</dbReference>
<evidence type="ECO:0000256" key="4">
    <source>
        <dbReference type="ARBA" id="ARBA00022475"/>
    </source>
</evidence>
<dbReference type="SUPFAM" id="SSF55874">
    <property type="entry name" value="ATPase domain of HSP90 chaperone/DNA topoisomerase II/histidine kinase"/>
    <property type="match status" value="1"/>
</dbReference>
<dbReference type="PROSITE" id="PS50109">
    <property type="entry name" value="HIS_KIN"/>
    <property type="match status" value="1"/>
</dbReference>
<feature type="transmembrane region" description="Helical" evidence="13">
    <location>
        <begin position="30"/>
        <end position="61"/>
    </location>
</feature>
<dbReference type="PRINTS" id="PR00344">
    <property type="entry name" value="BCTRLSENSOR"/>
</dbReference>
<dbReference type="InterPro" id="IPR003594">
    <property type="entry name" value="HATPase_dom"/>
</dbReference>
<feature type="modified residue" description="4-aspartylphosphate" evidence="11">
    <location>
        <position position="856"/>
    </location>
</feature>
<reference evidence="17" key="1">
    <citation type="submission" date="2016-11" db="EMBL/GenBank/DDBJ databases">
        <authorList>
            <person name="Varghese N."/>
            <person name="Submissions S."/>
        </authorList>
    </citation>
    <scope>NUCLEOTIDE SEQUENCE [LARGE SCALE GENOMIC DNA]</scope>
    <source>
        <strain evidence="17">CGMCC 1.8995</strain>
    </source>
</reference>
<keyword evidence="4" id="KW-1003">Cell membrane</keyword>
<feature type="domain" description="Response regulatory" evidence="15">
    <location>
        <begin position="807"/>
        <end position="924"/>
    </location>
</feature>
<dbReference type="Pfam" id="PF00512">
    <property type="entry name" value="HisKA"/>
    <property type="match status" value="1"/>
</dbReference>
<evidence type="ECO:0000256" key="6">
    <source>
        <dbReference type="ARBA" id="ARBA00022679"/>
    </source>
</evidence>
<evidence type="ECO:0000256" key="11">
    <source>
        <dbReference type="PROSITE-ProRule" id="PRU00169"/>
    </source>
</evidence>
<dbReference type="CDD" id="cd17546">
    <property type="entry name" value="REC_hyHK_CKI1_RcsC-like"/>
    <property type="match status" value="1"/>
</dbReference>
<evidence type="ECO:0000259" key="14">
    <source>
        <dbReference type="PROSITE" id="PS50109"/>
    </source>
</evidence>
<evidence type="ECO:0000313" key="16">
    <source>
        <dbReference type="EMBL" id="SHG95483.1"/>
    </source>
</evidence>
<dbReference type="InterPro" id="IPR001789">
    <property type="entry name" value="Sig_transdc_resp-reg_receiver"/>
</dbReference>
<dbReference type="AlphaFoldDB" id="A0A1M5P2S4"/>
<evidence type="ECO:0000256" key="12">
    <source>
        <dbReference type="SAM" id="Coils"/>
    </source>
</evidence>
<protein>
    <recommendedName>
        <fullName evidence="3">histidine kinase</fullName>
        <ecNumber evidence="3">2.7.13.3</ecNumber>
    </recommendedName>
</protein>
<dbReference type="InterPro" id="IPR005467">
    <property type="entry name" value="His_kinase_dom"/>
</dbReference>
<dbReference type="Proteomes" id="UP000184520">
    <property type="component" value="Unassembled WGS sequence"/>
</dbReference>
<dbReference type="Pfam" id="PF02518">
    <property type="entry name" value="HATPase_c"/>
    <property type="match status" value="1"/>
</dbReference>
<dbReference type="OrthoDB" id="9810730at2"/>
<keyword evidence="7 13" id="KW-0812">Transmembrane</keyword>
<comment type="catalytic activity">
    <reaction evidence="1">
        <text>ATP + protein L-histidine = ADP + protein N-phospho-L-histidine.</text>
        <dbReference type="EC" id="2.7.13.3"/>
    </reaction>
</comment>
<feature type="coiled-coil region" evidence="12">
    <location>
        <begin position="519"/>
        <end position="550"/>
    </location>
</feature>
<keyword evidence="12" id="KW-0175">Coiled coil</keyword>
<evidence type="ECO:0000256" key="7">
    <source>
        <dbReference type="ARBA" id="ARBA00022692"/>
    </source>
</evidence>
<evidence type="ECO:0000256" key="3">
    <source>
        <dbReference type="ARBA" id="ARBA00012438"/>
    </source>
</evidence>
<dbReference type="CDD" id="cd00082">
    <property type="entry name" value="HisKA"/>
    <property type="match status" value="1"/>
</dbReference>
<evidence type="ECO:0000256" key="5">
    <source>
        <dbReference type="ARBA" id="ARBA00022553"/>
    </source>
</evidence>
<dbReference type="STRING" id="634436.SAMN05216361_3428"/>
<dbReference type="PANTHER" id="PTHR43047">
    <property type="entry name" value="TWO-COMPONENT HISTIDINE PROTEIN KINASE"/>
    <property type="match status" value="1"/>
</dbReference>
<dbReference type="Gene3D" id="1.10.287.130">
    <property type="match status" value="1"/>
</dbReference>
<organism evidence="16 17">
    <name type="scientific">Marisediminitalea aggregata</name>
    <dbReference type="NCBI Taxonomy" id="634436"/>
    <lineage>
        <taxon>Bacteria</taxon>
        <taxon>Pseudomonadati</taxon>
        <taxon>Pseudomonadota</taxon>
        <taxon>Gammaproteobacteria</taxon>
        <taxon>Alteromonadales</taxon>
        <taxon>Alteromonadaceae</taxon>
        <taxon>Marisediminitalea</taxon>
    </lineage>
</organism>
<dbReference type="Gene3D" id="3.40.50.2300">
    <property type="match status" value="1"/>
</dbReference>
<evidence type="ECO:0000256" key="10">
    <source>
        <dbReference type="ARBA" id="ARBA00023012"/>
    </source>
</evidence>
<keyword evidence="10" id="KW-0902">Two-component regulatory system</keyword>
<gene>
    <name evidence="16" type="ORF">SAMN05216361_3428</name>
</gene>
<dbReference type="SMART" id="SM00387">
    <property type="entry name" value="HATPase_c"/>
    <property type="match status" value="1"/>
</dbReference>
<dbReference type="CDD" id="cd12914">
    <property type="entry name" value="PDC1_DGC_like"/>
    <property type="match status" value="1"/>
</dbReference>
<dbReference type="InterPro" id="IPR003661">
    <property type="entry name" value="HisK_dim/P_dom"/>
</dbReference>
<dbReference type="SMART" id="SM00448">
    <property type="entry name" value="REC"/>
    <property type="match status" value="1"/>
</dbReference>
<dbReference type="RefSeq" id="WP_073324368.1">
    <property type="nucleotide sequence ID" value="NZ_FQWD01000005.1"/>
</dbReference>
<keyword evidence="8 16" id="KW-0418">Kinase</keyword>
<evidence type="ECO:0000256" key="8">
    <source>
        <dbReference type="ARBA" id="ARBA00022777"/>
    </source>
</evidence>
<dbReference type="PROSITE" id="PS50110">
    <property type="entry name" value="RESPONSE_REGULATORY"/>
    <property type="match status" value="1"/>
</dbReference>
<keyword evidence="13" id="KW-0472">Membrane</keyword>
<dbReference type="EMBL" id="FQWD01000005">
    <property type="protein sequence ID" value="SHG95483.1"/>
    <property type="molecule type" value="Genomic_DNA"/>
</dbReference>
<feature type="transmembrane region" description="Helical" evidence="13">
    <location>
        <begin position="97"/>
        <end position="115"/>
    </location>
</feature>
<evidence type="ECO:0000313" key="17">
    <source>
        <dbReference type="Proteomes" id="UP000184520"/>
    </source>
</evidence>
<dbReference type="SMART" id="SM00388">
    <property type="entry name" value="HisKA"/>
    <property type="match status" value="1"/>
</dbReference>
<dbReference type="SUPFAM" id="SSF103190">
    <property type="entry name" value="Sensory domain-like"/>
    <property type="match status" value="1"/>
</dbReference>
<accession>A0A1M5P2S4</accession>
<feature type="domain" description="Histidine kinase" evidence="14">
    <location>
        <begin position="571"/>
        <end position="787"/>
    </location>
</feature>
<feature type="transmembrane region" description="Helical" evidence="13">
    <location>
        <begin position="127"/>
        <end position="149"/>
    </location>
</feature>
<dbReference type="PROSITE" id="PS51257">
    <property type="entry name" value="PROKAR_LIPOPROTEIN"/>
    <property type="match status" value="1"/>
</dbReference>
<comment type="subcellular location">
    <subcellularLocation>
        <location evidence="2">Cell membrane</location>
        <topology evidence="2">Multi-pass membrane protein</topology>
    </subcellularLocation>
</comment>
<keyword evidence="9 13" id="KW-1133">Transmembrane helix</keyword>
<keyword evidence="6" id="KW-0808">Transferase</keyword>
<dbReference type="Gene3D" id="3.30.450.20">
    <property type="entry name" value="PAS domain"/>
    <property type="match status" value="1"/>
</dbReference>
<dbReference type="InterPro" id="IPR036097">
    <property type="entry name" value="HisK_dim/P_sf"/>
</dbReference>
<keyword evidence="17" id="KW-1185">Reference proteome</keyword>
<proteinExistence type="predicted"/>
<feature type="transmembrane region" description="Helical" evidence="13">
    <location>
        <begin position="437"/>
        <end position="457"/>
    </location>
</feature>
<dbReference type="InterPro" id="IPR036890">
    <property type="entry name" value="HATPase_C_sf"/>
</dbReference>
<dbReference type="GO" id="GO:0000155">
    <property type="term" value="F:phosphorelay sensor kinase activity"/>
    <property type="evidence" value="ECO:0007669"/>
    <property type="project" value="InterPro"/>
</dbReference>
<dbReference type="InterPro" id="IPR029151">
    <property type="entry name" value="Sensor-like_sf"/>
</dbReference>
<dbReference type="SUPFAM" id="SSF47384">
    <property type="entry name" value="Homodimeric domain of signal transducing histidine kinase"/>
    <property type="match status" value="1"/>
</dbReference>
<dbReference type="Gene3D" id="3.30.565.10">
    <property type="entry name" value="Histidine kinase-like ATPase, C-terminal domain"/>
    <property type="match status" value="1"/>
</dbReference>
<evidence type="ECO:0000256" key="9">
    <source>
        <dbReference type="ARBA" id="ARBA00022989"/>
    </source>
</evidence>
<dbReference type="GO" id="GO:0005886">
    <property type="term" value="C:plasma membrane"/>
    <property type="evidence" value="ECO:0007669"/>
    <property type="project" value="UniProtKB-SubCell"/>
</dbReference>